<feature type="active site" evidence="8">
    <location>
        <position position="407"/>
    </location>
</feature>
<dbReference type="GO" id="GO:0005737">
    <property type="term" value="C:cytoplasm"/>
    <property type="evidence" value="ECO:0007669"/>
    <property type="project" value="InterPro"/>
</dbReference>
<dbReference type="InterPro" id="IPR019810">
    <property type="entry name" value="Citrate_synthase_AS"/>
</dbReference>
<dbReference type="NCBIfam" id="NF004126">
    <property type="entry name" value="PRK05614.1"/>
    <property type="match status" value="1"/>
</dbReference>
<keyword evidence="3 9" id="KW-0816">Tricarboxylic acid cycle</keyword>
<evidence type="ECO:0000256" key="7">
    <source>
        <dbReference type="PIRNR" id="PIRNR001369"/>
    </source>
</evidence>
<dbReference type="KEGG" id="snep:Enr13x_77230"/>
<keyword evidence="11" id="KW-0012">Acyltransferase</keyword>
<keyword evidence="12" id="KW-1185">Reference proteome</keyword>
<dbReference type="Gene3D" id="2.20.28.60">
    <property type="match status" value="1"/>
</dbReference>
<dbReference type="PROSITE" id="PS00480">
    <property type="entry name" value="CITRATE_SYNTHASE"/>
    <property type="match status" value="1"/>
</dbReference>
<dbReference type="InterPro" id="IPR024176">
    <property type="entry name" value="Citrate_synthase_bac-typ"/>
</dbReference>
<dbReference type="NCBIfam" id="TIGR01798">
    <property type="entry name" value="cit_synth_I"/>
    <property type="match status" value="1"/>
</dbReference>
<dbReference type="InterPro" id="IPR016143">
    <property type="entry name" value="Citrate_synth-like_sm_a-sub"/>
</dbReference>
<comment type="pathway">
    <text evidence="1 9">Carbohydrate metabolism; tricarboxylic acid cycle; isocitrate from oxaloacetate: step 1/2.</text>
</comment>
<dbReference type="Gene3D" id="1.10.230.10">
    <property type="entry name" value="Cytochrome P450-Terp, domain 2"/>
    <property type="match status" value="1"/>
</dbReference>
<dbReference type="InterPro" id="IPR036969">
    <property type="entry name" value="Citrate_synthase_sf"/>
</dbReference>
<evidence type="ECO:0000256" key="3">
    <source>
        <dbReference type="ARBA" id="ARBA00022532"/>
    </source>
</evidence>
<evidence type="ECO:0000256" key="8">
    <source>
        <dbReference type="PIRSR" id="PIRSR001369-1"/>
    </source>
</evidence>
<dbReference type="InterPro" id="IPR002020">
    <property type="entry name" value="Citrate_synthase"/>
</dbReference>
<dbReference type="EMBL" id="CP037423">
    <property type="protein sequence ID" value="QDV47811.1"/>
    <property type="molecule type" value="Genomic_DNA"/>
</dbReference>
<dbReference type="PRINTS" id="PR00143">
    <property type="entry name" value="CITRTSNTHASE"/>
</dbReference>
<dbReference type="GO" id="GO:0036440">
    <property type="term" value="F:citrate synthase activity"/>
    <property type="evidence" value="ECO:0007669"/>
    <property type="project" value="UniProtKB-EC"/>
</dbReference>
<name>A0A518I3X2_9BACT</name>
<evidence type="ECO:0000256" key="4">
    <source>
        <dbReference type="ARBA" id="ARBA00022679"/>
    </source>
</evidence>
<dbReference type="PANTHER" id="PTHR42871">
    <property type="entry name" value="CITRATE SYNTHASE"/>
    <property type="match status" value="1"/>
</dbReference>
<dbReference type="AlphaFoldDB" id="A0A518I3X2"/>
<evidence type="ECO:0000256" key="6">
    <source>
        <dbReference type="NCBIfam" id="TIGR01798"/>
    </source>
</evidence>
<dbReference type="UniPathway" id="UPA00223">
    <property type="reaction ID" value="UER00717"/>
</dbReference>
<dbReference type="FunFam" id="1.10.230.10:FF:000002">
    <property type="entry name" value="Citrate synthase"/>
    <property type="match status" value="1"/>
</dbReference>
<dbReference type="Proteomes" id="UP000319004">
    <property type="component" value="Chromosome"/>
</dbReference>
<gene>
    <name evidence="11" type="primary">gltA2_2</name>
    <name evidence="11" type="ORF">Enr13x_77230</name>
</gene>
<evidence type="ECO:0000313" key="11">
    <source>
        <dbReference type="EMBL" id="QDV47811.1"/>
    </source>
</evidence>
<organism evidence="11 12">
    <name type="scientific">Stieleria neptunia</name>
    <dbReference type="NCBI Taxonomy" id="2527979"/>
    <lineage>
        <taxon>Bacteria</taxon>
        <taxon>Pseudomonadati</taxon>
        <taxon>Planctomycetota</taxon>
        <taxon>Planctomycetia</taxon>
        <taxon>Pirellulales</taxon>
        <taxon>Pirellulaceae</taxon>
        <taxon>Stieleria</taxon>
    </lineage>
</organism>
<dbReference type="Gene3D" id="1.10.580.10">
    <property type="entry name" value="Citrate Synthase, domain 1"/>
    <property type="match status" value="1"/>
</dbReference>
<proteinExistence type="inferred from homology"/>
<dbReference type="Pfam" id="PF00285">
    <property type="entry name" value="Citrate_synt"/>
    <property type="match status" value="1"/>
</dbReference>
<evidence type="ECO:0000256" key="1">
    <source>
        <dbReference type="ARBA" id="ARBA00004751"/>
    </source>
</evidence>
<dbReference type="PIRSF" id="PIRSF001369">
    <property type="entry name" value="Citrate_synth"/>
    <property type="match status" value="1"/>
</dbReference>
<dbReference type="InterPro" id="IPR010953">
    <property type="entry name" value="Citrate_synthase_typ-I"/>
</dbReference>
<evidence type="ECO:0000313" key="12">
    <source>
        <dbReference type="Proteomes" id="UP000319004"/>
    </source>
</evidence>
<dbReference type="PANTHER" id="PTHR42871:SF1">
    <property type="entry name" value="CITRATE SYNTHASE"/>
    <property type="match status" value="1"/>
</dbReference>
<feature type="active site" evidence="8">
    <location>
        <position position="350"/>
    </location>
</feature>
<accession>A0A518I3X2</accession>
<evidence type="ECO:0000256" key="5">
    <source>
        <dbReference type="ARBA" id="ARBA00049288"/>
    </source>
</evidence>
<sequence>MCGFARVVESHIRWRNGTLDASWHEIEPLIDPLASQNLPMATETTEVNETTELNLGDKRVELPIVVGTEDECAVDISNLRSQTGFITLDEGYRNTGSVRSGITFINGEEGVLRYRGIPIEQLAESSNFIETALLLIYGELPSAEHLSHFRRLLTEHEMIHEGMRNSFLGYPTHGHPMAILSSMINTLSCYNADVMEMEDAASFENAAARLISKIRTVAAYAYRTSIGQPLVYPHPELSYCRNFLHLMFSTPNRTFEPDPDVVRALTLFLILHADHEQNCSTSTVRMVGSSGANLFASCSAGVCALWGPLHGGANVAVMDQLQRIKSSGMSVKELIERVKQKKEKLYGFGHGVYRSYDPRAEILRRHVPKVLGKLGRNDPLLEIAKELEEIALSDDYFVSRNLYPNVDFYSGILLRAIGIPVNMYTVMFAIGRMPGWIAHWKEVRDSNSRIYRPRQIYNGPTVRDYTAMEWR</sequence>
<comment type="catalytic activity">
    <reaction evidence="5 9">
        <text>oxaloacetate + acetyl-CoA + H2O = citrate + CoA + H(+)</text>
        <dbReference type="Rhea" id="RHEA:16845"/>
        <dbReference type="ChEBI" id="CHEBI:15377"/>
        <dbReference type="ChEBI" id="CHEBI:15378"/>
        <dbReference type="ChEBI" id="CHEBI:16452"/>
        <dbReference type="ChEBI" id="CHEBI:16947"/>
        <dbReference type="ChEBI" id="CHEBI:57287"/>
        <dbReference type="ChEBI" id="CHEBI:57288"/>
        <dbReference type="EC" id="2.3.3.16"/>
    </reaction>
</comment>
<protein>
    <recommendedName>
        <fullName evidence="6 7">Citrate synthase</fullName>
    </recommendedName>
</protein>
<dbReference type="GO" id="GO:0006099">
    <property type="term" value="P:tricarboxylic acid cycle"/>
    <property type="evidence" value="ECO:0007669"/>
    <property type="project" value="UniProtKB-UniRule"/>
</dbReference>
<evidence type="ECO:0000256" key="10">
    <source>
        <dbReference type="RuleBase" id="RU003406"/>
    </source>
</evidence>
<dbReference type="SUPFAM" id="SSF48256">
    <property type="entry name" value="Citrate synthase"/>
    <property type="match status" value="1"/>
</dbReference>
<reference evidence="11 12" key="1">
    <citation type="submission" date="2019-03" db="EMBL/GenBank/DDBJ databases">
        <title>Deep-cultivation of Planctomycetes and their phenomic and genomic characterization uncovers novel biology.</title>
        <authorList>
            <person name="Wiegand S."/>
            <person name="Jogler M."/>
            <person name="Boedeker C."/>
            <person name="Pinto D."/>
            <person name="Vollmers J."/>
            <person name="Rivas-Marin E."/>
            <person name="Kohn T."/>
            <person name="Peeters S.H."/>
            <person name="Heuer A."/>
            <person name="Rast P."/>
            <person name="Oberbeckmann S."/>
            <person name="Bunk B."/>
            <person name="Jeske O."/>
            <person name="Meyerdierks A."/>
            <person name="Storesund J.E."/>
            <person name="Kallscheuer N."/>
            <person name="Luecker S."/>
            <person name="Lage O.M."/>
            <person name="Pohl T."/>
            <person name="Merkel B.J."/>
            <person name="Hornburger P."/>
            <person name="Mueller R.-W."/>
            <person name="Bruemmer F."/>
            <person name="Labrenz M."/>
            <person name="Spormann A.M."/>
            <person name="Op den Camp H."/>
            <person name="Overmann J."/>
            <person name="Amann R."/>
            <person name="Jetten M.S.M."/>
            <person name="Mascher T."/>
            <person name="Medema M.H."/>
            <person name="Devos D.P."/>
            <person name="Kaster A.-K."/>
            <person name="Ovreas L."/>
            <person name="Rohde M."/>
            <person name="Galperin M.Y."/>
            <person name="Jogler C."/>
        </authorList>
    </citation>
    <scope>NUCLEOTIDE SEQUENCE [LARGE SCALE GENOMIC DNA]</scope>
    <source>
        <strain evidence="11 12">Enr13</strain>
    </source>
</reference>
<comment type="similarity">
    <text evidence="2 7 10">Belongs to the citrate synthase family.</text>
</comment>
<dbReference type="InterPro" id="IPR016142">
    <property type="entry name" value="Citrate_synth-like_lrg_a-sub"/>
</dbReference>
<evidence type="ECO:0000256" key="2">
    <source>
        <dbReference type="ARBA" id="ARBA00010566"/>
    </source>
</evidence>
<evidence type="ECO:0000256" key="9">
    <source>
        <dbReference type="RuleBase" id="RU003370"/>
    </source>
</evidence>
<dbReference type="CDD" id="cd06114">
    <property type="entry name" value="EcCS_like"/>
    <property type="match status" value="1"/>
</dbReference>
<keyword evidence="4 7" id="KW-0808">Transferase</keyword>